<dbReference type="Gene3D" id="2.30.30.40">
    <property type="entry name" value="SH3 Domains"/>
    <property type="match status" value="1"/>
</dbReference>
<evidence type="ECO:0000313" key="7">
    <source>
        <dbReference type="Proteomes" id="UP000298030"/>
    </source>
</evidence>
<dbReference type="SMART" id="SM00326">
    <property type="entry name" value="SH3"/>
    <property type="match status" value="1"/>
</dbReference>
<keyword evidence="1 2" id="KW-0728">SH3 domain</keyword>
<dbReference type="Pfam" id="PF00018">
    <property type="entry name" value="SH3_1"/>
    <property type="match status" value="1"/>
</dbReference>
<evidence type="ECO:0000259" key="5">
    <source>
        <dbReference type="PROSITE" id="PS50002"/>
    </source>
</evidence>
<dbReference type="Pfam" id="PF12768">
    <property type="entry name" value="Rax2"/>
    <property type="match status" value="1"/>
</dbReference>
<dbReference type="PANTHER" id="PTHR31778:SF2">
    <property type="entry name" value="BUD SITE SELECTION PROTEIN RAX2"/>
    <property type="match status" value="1"/>
</dbReference>
<dbReference type="SUPFAM" id="SSF50044">
    <property type="entry name" value="SH3-domain"/>
    <property type="match status" value="1"/>
</dbReference>
<dbReference type="GO" id="GO:1902929">
    <property type="term" value="C:plasma membrane of growing cell tip"/>
    <property type="evidence" value="ECO:0007669"/>
    <property type="project" value="TreeGrafter"/>
</dbReference>
<evidence type="ECO:0000256" key="3">
    <source>
        <dbReference type="SAM" id="MobiDB-lite"/>
    </source>
</evidence>
<keyword evidence="4" id="KW-0472">Membrane</keyword>
<accession>A0A4Y7TTV1</accession>
<reference evidence="6 7" key="1">
    <citation type="journal article" date="2019" name="Nat. Ecol. Evol.">
        <title>Megaphylogeny resolves global patterns of mushroom evolution.</title>
        <authorList>
            <person name="Varga T."/>
            <person name="Krizsan K."/>
            <person name="Foldi C."/>
            <person name="Dima B."/>
            <person name="Sanchez-Garcia M."/>
            <person name="Sanchez-Ramirez S."/>
            <person name="Szollosi G.J."/>
            <person name="Szarkandi J.G."/>
            <person name="Papp V."/>
            <person name="Albert L."/>
            <person name="Andreopoulos W."/>
            <person name="Angelini C."/>
            <person name="Antonin V."/>
            <person name="Barry K.W."/>
            <person name="Bougher N.L."/>
            <person name="Buchanan P."/>
            <person name="Buyck B."/>
            <person name="Bense V."/>
            <person name="Catcheside P."/>
            <person name="Chovatia M."/>
            <person name="Cooper J."/>
            <person name="Damon W."/>
            <person name="Desjardin D."/>
            <person name="Finy P."/>
            <person name="Geml J."/>
            <person name="Haridas S."/>
            <person name="Hughes K."/>
            <person name="Justo A."/>
            <person name="Karasinski D."/>
            <person name="Kautmanova I."/>
            <person name="Kiss B."/>
            <person name="Kocsube S."/>
            <person name="Kotiranta H."/>
            <person name="LaButti K.M."/>
            <person name="Lechner B.E."/>
            <person name="Liimatainen K."/>
            <person name="Lipzen A."/>
            <person name="Lukacs Z."/>
            <person name="Mihaltcheva S."/>
            <person name="Morgado L.N."/>
            <person name="Niskanen T."/>
            <person name="Noordeloos M.E."/>
            <person name="Ohm R.A."/>
            <person name="Ortiz-Santana B."/>
            <person name="Ovrebo C."/>
            <person name="Racz N."/>
            <person name="Riley R."/>
            <person name="Savchenko A."/>
            <person name="Shiryaev A."/>
            <person name="Soop K."/>
            <person name="Spirin V."/>
            <person name="Szebenyi C."/>
            <person name="Tomsovsky M."/>
            <person name="Tulloss R.E."/>
            <person name="Uehling J."/>
            <person name="Grigoriev I.V."/>
            <person name="Vagvolgyi C."/>
            <person name="Papp T."/>
            <person name="Martin F.M."/>
            <person name="Miettinen O."/>
            <person name="Hibbett D.S."/>
            <person name="Nagy L.G."/>
        </authorList>
    </citation>
    <scope>NUCLEOTIDE SEQUENCE [LARGE SCALE GENOMIC DNA]</scope>
    <source>
        <strain evidence="6 7">FP101781</strain>
    </source>
</reference>
<name>A0A4Y7TTV1_COPMI</name>
<dbReference type="Proteomes" id="UP000298030">
    <property type="component" value="Unassembled WGS sequence"/>
</dbReference>
<dbReference type="SUPFAM" id="SSF75011">
    <property type="entry name" value="3-carboxy-cis,cis-mucoante lactonizing enzyme"/>
    <property type="match status" value="1"/>
</dbReference>
<evidence type="ECO:0000313" key="6">
    <source>
        <dbReference type="EMBL" id="TEB37596.1"/>
    </source>
</evidence>
<feature type="transmembrane region" description="Helical" evidence="4">
    <location>
        <begin position="1208"/>
        <end position="1239"/>
    </location>
</feature>
<dbReference type="InterPro" id="IPR048266">
    <property type="entry name" value="Rax2-like_second"/>
</dbReference>
<gene>
    <name evidence="6" type="ORF">FA13DRAFT_1786762</name>
</gene>
<organism evidence="6 7">
    <name type="scientific">Coprinellus micaceus</name>
    <name type="common">Glistening ink-cap mushroom</name>
    <name type="synonym">Coprinus micaceus</name>
    <dbReference type="NCBI Taxonomy" id="71717"/>
    <lineage>
        <taxon>Eukaryota</taxon>
        <taxon>Fungi</taxon>
        <taxon>Dikarya</taxon>
        <taxon>Basidiomycota</taxon>
        <taxon>Agaricomycotina</taxon>
        <taxon>Agaricomycetes</taxon>
        <taxon>Agaricomycetidae</taxon>
        <taxon>Agaricales</taxon>
        <taxon>Agaricineae</taxon>
        <taxon>Psathyrellaceae</taxon>
        <taxon>Coprinellus</taxon>
    </lineage>
</organism>
<feature type="domain" description="SH3" evidence="5">
    <location>
        <begin position="1337"/>
        <end position="1394"/>
    </location>
</feature>
<dbReference type="SUPFAM" id="SSF50965">
    <property type="entry name" value="Galactose oxidase, central domain"/>
    <property type="match status" value="2"/>
</dbReference>
<keyword evidence="7" id="KW-1185">Reference proteome</keyword>
<feature type="region of interest" description="Disordered" evidence="3">
    <location>
        <begin position="1279"/>
        <end position="1316"/>
    </location>
</feature>
<evidence type="ECO:0000256" key="1">
    <source>
        <dbReference type="ARBA" id="ARBA00022443"/>
    </source>
</evidence>
<protein>
    <recommendedName>
        <fullName evidence="5">SH3 domain-containing protein</fullName>
    </recommendedName>
</protein>
<dbReference type="InterPro" id="IPR011043">
    <property type="entry name" value="Gal_Oxase/kelch_b-propeller"/>
</dbReference>
<proteinExistence type="predicted"/>
<dbReference type="PROSITE" id="PS50002">
    <property type="entry name" value="SH3"/>
    <property type="match status" value="1"/>
</dbReference>
<evidence type="ECO:0000256" key="4">
    <source>
        <dbReference type="SAM" id="Phobius"/>
    </source>
</evidence>
<dbReference type="STRING" id="71717.A0A4Y7TTV1"/>
<keyword evidence="4" id="KW-0812">Transmembrane</keyword>
<dbReference type="InterPro" id="IPR048265">
    <property type="entry name" value="Rax2-like_third"/>
</dbReference>
<dbReference type="PANTHER" id="PTHR31778">
    <property type="entry name" value="BUD SITE SELECTION PROTEIN RAX2"/>
    <property type="match status" value="1"/>
</dbReference>
<dbReference type="InterPro" id="IPR036028">
    <property type="entry name" value="SH3-like_dom_sf"/>
</dbReference>
<evidence type="ECO:0000256" key="2">
    <source>
        <dbReference type="PROSITE-ProRule" id="PRU00192"/>
    </source>
</evidence>
<keyword evidence="4" id="KW-1133">Transmembrane helix</keyword>
<sequence>MLALLLLIPAVVAAVPNVDFDRMGSVALVGAFAGLDLFQNDSVAFDSASSTLFARDNAGALTRIASTNAGGRIVAGCTLGDQYYFSGLFTAINGVAASNVAAYNPRSNAVAALGEGGPNAEVDALYCDSKDKKVWAGGSFSSPAAAVAVWDTARSTWQQPPFGGLAGAQAKVLSITSDPSDQSLFFAGSFVTSFGSSRILNGTNNPNIPPSAGATPFSSSLVQGSPSSSASGFGDIANVLCPAGDDGPGNTWFAADGAQEAVITVRTFSFMSVSGVRLGNTFQPNHGTTSFSVTTIPDNGVQSLQFADPTTGENRTCSSDCPLATDSGVPYQDFLFSGPRAITGVQVKLNGHTGESAGLHYMQLLSSGAFASSVEENNGRSCFAPNPSNSTRTGSWNVKVANTAIAGTVQTVLTSTVDVGTSSSSGPSFTWVPYVSAAGNYDINLLVPGCTNFQDCARRTSVKVVVFPGEGLSPNVMTISQRNTEDATVLIYSGPILPSSPDFVTTVTMTLADNPDGTGQGGRYDIVADRVQLVLRSANIDGSAGGNGTGTVTGGQRGFGFLEWPRSQTVTADGTSSLPNSTITALDSIGFDIFNGLGGASALATGPIAISAIAHHSSGTVYVGGNFTLTTGSASGASSILAYKDGALSPLPNNGLDGAVTSLVLKDDLLFVGGSFADTKTASTNGLLRNVAVYDVSKNTWSALGAGVNGEVSSLALHNDHLQCAGSFTQIESTQSGFAANAGGVATWDLGSSNWVNSGGFTSGRLTFTDGSYVAGNVGASRKYGASGMVLLKNGEDGIPAVSPIANSLGHTSTQSSPATSASNRRRHLHATTAWMARSQVARLFSRQTSSALTPLPSLPPSPAPAVLAGSFWTQDKKELTVVGGNFSFVASGASSLSQTVAIYDPDSGFIQGLQGNQLNGTVRAILIDGDRLYAGGQFTLSGTEVAGLAIYDLSKNEWDVSGLQALQGSSGAAPVVRSITKSAANSGNIIVAGSFAQAGSLRCAGVCMLDISSKQWNTLGGGVQGEVAAIVYAGDNQDVLFAGGSLALADSTAGNALQYTFNTSTWNVLGSASDLPGPVTALEVNNGNASSVFAAGQASGGEPFLSYWDGQTWTALDSTLTGSTAISHLAMVPLQENHDGQGVIQADRMLMVSGSLVDRTYGNVSSALYDGQTIIPYIVSSSPTGSSGSVSSLFRSFATFSFERRKFLAVGVVILISIAISAGVVFLIVLVGILWALFSRKDDKLTKYDAEEEEDDSTHHRPSSLLEHINAATRTTILGSSTSPYPDYSSEKDEVPGDRTRSTDNQDVFGGPVDAGGFARAETPSDIMGGGMMQEESSRPAHARYSFDGTGEGELPISAGAELEVLDDRDHAWWFVRDLKTGHEGVVPAAYLY</sequence>
<dbReference type="Pfam" id="PF20843">
    <property type="entry name" value="Rax2_3"/>
    <property type="match status" value="1"/>
</dbReference>
<comment type="caution">
    <text evidence="6">The sequence shown here is derived from an EMBL/GenBank/DDBJ whole genome shotgun (WGS) entry which is preliminary data.</text>
</comment>
<dbReference type="EMBL" id="QPFP01000004">
    <property type="protein sequence ID" value="TEB37596.1"/>
    <property type="molecule type" value="Genomic_DNA"/>
</dbReference>
<dbReference type="Pfam" id="PF20842">
    <property type="entry name" value="Rax2_2"/>
    <property type="match status" value="1"/>
</dbReference>
<dbReference type="InterPro" id="IPR001452">
    <property type="entry name" value="SH3_domain"/>
</dbReference>
<dbReference type="InterPro" id="IPR024982">
    <property type="entry name" value="Rax2-like_C"/>
</dbReference>
<dbReference type="OrthoDB" id="2503993at2759"/>
<feature type="compositionally biased region" description="Basic and acidic residues" evidence="3">
    <location>
        <begin position="1290"/>
        <end position="1305"/>
    </location>
</feature>